<sequence length="157" mass="17895">MPRLVTLQTMRPSPPIVSGTAIIMSTVCCSCILINLNKNYFDAMVKIIQEFYETDNFEAESNMRYKMSGERKHQGNMKEINLVDILGESYLLPAITRAIKIATATACTIERSFSPMRRIQTWLRDTMSNSRLSGLCLLSVHQDRLQTQKSEAELIEK</sequence>
<proteinExistence type="predicted"/>
<evidence type="ECO:0000313" key="3">
    <source>
        <dbReference type="Proteomes" id="UP001159363"/>
    </source>
</evidence>
<accession>A0ABQ9IA29</accession>
<dbReference type="EMBL" id="JARBHB010000002">
    <property type="protein sequence ID" value="KAJ8893518.1"/>
    <property type="molecule type" value="Genomic_DNA"/>
</dbReference>
<keyword evidence="1" id="KW-0472">Membrane</keyword>
<keyword evidence="1" id="KW-1133">Transmembrane helix</keyword>
<keyword evidence="1" id="KW-0812">Transmembrane</keyword>
<protein>
    <recommendedName>
        <fullName evidence="4">HAT C-terminal dimerisation domain-containing protein</fullName>
    </recommendedName>
</protein>
<organism evidence="2 3">
    <name type="scientific">Dryococelus australis</name>
    <dbReference type="NCBI Taxonomy" id="614101"/>
    <lineage>
        <taxon>Eukaryota</taxon>
        <taxon>Metazoa</taxon>
        <taxon>Ecdysozoa</taxon>
        <taxon>Arthropoda</taxon>
        <taxon>Hexapoda</taxon>
        <taxon>Insecta</taxon>
        <taxon>Pterygota</taxon>
        <taxon>Neoptera</taxon>
        <taxon>Polyneoptera</taxon>
        <taxon>Phasmatodea</taxon>
        <taxon>Verophasmatodea</taxon>
        <taxon>Anareolatae</taxon>
        <taxon>Phasmatidae</taxon>
        <taxon>Eurycanthinae</taxon>
        <taxon>Dryococelus</taxon>
    </lineage>
</organism>
<evidence type="ECO:0008006" key="4">
    <source>
        <dbReference type="Google" id="ProtNLM"/>
    </source>
</evidence>
<reference evidence="2 3" key="1">
    <citation type="submission" date="2023-02" db="EMBL/GenBank/DDBJ databases">
        <title>LHISI_Scaffold_Assembly.</title>
        <authorList>
            <person name="Stuart O.P."/>
            <person name="Cleave R."/>
            <person name="Magrath M.J.L."/>
            <person name="Mikheyev A.S."/>
        </authorList>
    </citation>
    <scope>NUCLEOTIDE SEQUENCE [LARGE SCALE GENOMIC DNA]</scope>
    <source>
        <strain evidence="2">Daus_M_001</strain>
        <tissue evidence="2">Leg muscle</tissue>
    </source>
</reference>
<evidence type="ECO:0000313" key="2">
    <source>
        <dbReference type="EMBL" id="KAJ8893518.1"/>
    </source>
</evidence>
<dbReference type="Proteomes" id="UP001159363">
    <property type="component" value="Chromosome 2"/>
</dbReference>
<name>A0ABQ9IA29_9NEOP</name>
<comment type="caution">
    <text evidence="2">The sequence shown here is derived from an EMBL/GenBank/DDBJ whole genome shotgun (WGS) entry which is preliminary data.</text>
</comment>
<gene>
    <name evidence="2" type="ORF">PR048_006116</name>
</gene>
<feature type="non-terminal residue" evidence="2">
    <location>
        <position position="157"/>
    </location>
</feature>
<evidence type="ECO:0000256" key="1">
    <source>
        <dbReference type="SAM" id="Phobius"/>
    </source>
</evidence>
<feature type="transmembrane region" description="Helical" evidence="1">
    <location>
        <begin position="16"/>
        <end position="36"/>
    </location>
</feature>
<keyword evidence="3" id="KW-1185">Reference proteome</keyword>